<organism evidence="2 3">
    <name type="scientific">Enterococcus villorum</name>
    <dbReference type="NCBI Taxonomy" id="112904"/>
    <lineage>
        <taxon>Bacteria</taxon>
        <taxon>Bacillati</taxon>
        <taxon>Bacillota</taxon>
        <taxon>Bacilli</taxon>
        <taxon>Lactobacillales</taxon>
        <taxon>Enterococcaceae</taxon>
        <taxon>Enterococcus</taxon>
    </lineage>
</organism>
<dbReference type="CDD" id="cd04301">
    <property type="entry name" value="NAT_SF"/>
    <property type="match status" value="1"/>
</dbReference>
<dbReference type="PROSITE" id="PS51186">
    <property type="entry name" value="GNAT"/>
    <property type="match status" value="1"/>
</dbReference>
<dbReference type="GO" id="GO:0016747">
    <property type="term" value="F:acyltransferase activity, transferring groups other than amino-acyl groups"/>
    <property type="evidence" value="ECO:0007669"/>
    <property type="project" value="InterPro"/>
</dbReference>
<dbReference type="SUPFAM" id="SSF55729">
    <property type="entry name" value="Acyl-CoA N-acyltransferases (Nat)"/>
    <property type="match status" value="1"/>
</dbReference>
<comment type="caution">
    <text evidence="2">The sequence shown here is derived from an EMBL/GenBank/DDBJ whole genome shotgun (WGS) entry which is preliminary data.</text>
</comment>
<dbReference type="RefSeq" id="WP_081181707.1">
    <property type="nucleotide sequence ID" value="NZ_MJEA01000001.1"/>
</dbReference>
<dbReference type="Proteomes" id="UP000192477">
    <property type="component" value="Unassembled WGS sequence"/>
</dbReference>
<reference evidence="2 3" key="1">
    <citation type="journal article" date="2017" name="BMC Microbiol.">
        <title>Comparative genomics of Enterococcus spp. isolated from bovine feces.</title>
        <authorList>
            <person name="Beukers A.G."/>
            <person name="Zaheer R."/>
            <person name="Goji N."/>
            <person name="Amoako K.K."/>
            <person name="Chaves A.V."/>
            <person name="Ward M.P."/>
            <person name="McAllister T.A."/>
        </authorList>
    </citation>
    <scope>NUCLEOTIDE SEQUENCE [LARGE SCALE GENOMIC DNA]</scope>
    <source>
        <strain evidence="2 3">F1129D 143</strain>
    </source>
</reference>
<accession>A0A1V8YVR7</accession>
<dbReference type="InterPro" id="IPR000182">
    <property type="entry name" value="GNAT_dom"/>
</dbReference>
<dbReference type="InterPro" id="IPR016181">
    <property type="entry name" value="Acyl_CoA_acyltransferase"/>
</dbReference>
<protein>
    <submittedName>
        <fullName evidence="2">GNAT family N-acetyltransferase</fullName>
    </submittedName>
</protein>
<dbReference type="AlphaFoldDB" id="A0A1V8YVR7"/>
<dbReference type="EMBL" id="MJEA01000001">
    <property type="protein sequence ID" value="OQO71516.1"/>
    <property type="molecule type" value="Genomic_DNA"/>
</dbReference>
<dbReference type="Pfam" id="PF13673">
    <property type="entry name" value="Acetyltransf_10"/>
    <property type="match status" value="1"/>
</dbReference>
<name>A0A1V8YVR7_9ENTE</name>
<keyword evidence="2" id="KW-0808">Transferase</keyword>
<evidence type="ECO:0000259" key="1">
    <source>
        <dbReference type="PROSITE" id="PS51186"/>
    </source>
</evidence>
<sequence>MEIKQSEKTELIPFLDQIFKQQHEKQFRDHLSEEESQVLAFGAWNHDELVGGIVGKRQYDTLHISLLGVDETCQKAGVGSALIQAIEKQAIRDEVKTITLTTKSYQALGFYLKKGYKIFGELEDVPMVGTTKYYLVKRIESKHLENK</sequence>
<dbReference type="STRING" id="112904.BH747_01405"/>
<gene>
    <name evidence="2" type="ORF">BH747_01405</name>
</gene>
<evidence type="ECO:0000313" key="2">
    <source>
        <dbReference type="EMBL" id="OQO71516.1"/>
    </source>
</evidence>
<proteinExistence type="predicted"/>
<dbReference type="Gene3D" id="3.40.630.30">
    <property type="match status" value="1"/>
</dbReference>
<evidence type="ECO:0000313" key="3">
    <source>
        <dbReference type="Proteomes" id="UP000192477"/>
    </source>
</evidence>
<feature type="domain" description="N-acetyltransferase" evidence="1">
    <location>
        <begin position="1"/>
        <end position="140"/>
    </location>
</feature>
<dbReference type="OrthoDB" id="9787920at2"/>